<dbReference type="AlphaFoldDB" id="A0A249DXZ8"/>
<evidence type="ECO:0000313" key="13">
    <source>
        <dbReference type="Proteomes" id="UP000216438"/>
    </source>
</evidence>
<feature type="domain" description="AprE-like beta-barrel" evidence="11">
    <location>
        <begin position="308"/>
        <end position="394"/>
    </location>
</feature>
<dbReference type="EMBL" id="CP016303">
    <property type="protein sequence ID" value="ASX25960.1"/>
    <property type="molecule type" value="Genomic_DNA"/>
</dbReference>
<keyword evidence="4 9" id="KW-1003">Cell membrane</keyword>
<dbReference type="Pfam" id="PF25994">
    <property type="entry name" value="HH_AprE"/>
    <property type="match status" value="1"/>
</dbReference>
<dbReference type="RefSeq" id="WP_046493212.1">
    <property type="nucleotide sequence ID" value="NZ_CP016303.1"/>
</dbReference>
<evidence type="ECO:0000256" key="7">
    <source>
        <dbReference type="ARBA" id="ARBA00022989"/>
    </source>
</evidence>
<dbReference type="InterPro" id="IPR058982">
    <property type="entry name" value="Beta-barrel_AprE"/>
</dbReference>
<reference evidence="13" key="1">
    <citation type="submission" date="2016-06" db="EMBL/GenBank/DDBJ databases">
        <authorList>
            <person name="Chen W."/>
            <person name="Hasegawa D.K."/>
        </authorList>
    </citation>
    <scope>NUCLEOTIDE SEQUENCE [LARGE SCALE GENOMIC DNA]</scope>
    <source>
        <strain evidence="13">MEAM1</strain>
    </source>
</reference>
<evidence type="ECO:0000256" key="3">
    <source>
        <dbReference type="ARBA" id="ARBA00022448"/>
    </source>
</evidence>
<evidence type="ECO:0000256" key="8">
    <source>
        <dbReference type="ARBA" id="ARBA00023136"/>
    </source>
</evidence>
<proteinExistence type="inferred from homology"/>
<evidence type="ECO:0000313" key="12">
    <source>
        <dbReference type="EMBL" id="ASX25960.1"/>
    </source>
</evidence>
<evidence type="ECO:0000259" key="11">
    <source>
        <dbReference type="Pfam" id="PF26002"/>
    </source>
</evidence>
<evidence type="ECO:0000256" key="5">
    <source>
        <dbReference type="ARBA" id="ARBA00022519"/>
    </source>
</evidence>
<dbReference type="NCBIfam" id="TIGR01843">
    <property type="entry name" value="type_I_hlyD"/>
    <property type="match status" value="1"/>
</dbReference>
<feature type="domain" description="AprE-like long alpha-helical hairpin" evidence="10">
    <location>
        <begin position="88"/>
        <end position="250"/>
    </location>
</feature>
<comment type="similarity">
    <text evidence="2 9">Belongs to the membrane fusion protein (MFP) (TC 8.A.1) family.</text>
</comment>
<protein>
    <recommendedName>
        <fullName evidence="9">Membrane fusion protein (MFP) family protein</fullName>
    </recommendedName>
</protein>
<dbReference type="Proteomes" id="UP000216438">
    <property type="component" value="Chromosome"/>
</dbReference>
<dbReference type="PANTHER" id="PTHR30386:SF17">
    <property type="entry name" value="ALKALINE PROTEASE SECRETION PROTEIN APRE"/>
    <property type="match status" value="1"/>
</dbReference>
<keyword evidence="7" id="KW-1133">Transmembrane helix</keyword>
<dbReference type="Gene3D" id="2.40.30.170">
    <property type="match status" value="1"/>
</dbReference>
<dbReference type="GO" id="GO:0005886">
    <property type="term" value="C:plasma membrane"/>
    <property type="evidence" value="ECO:0007669"/>
    <property type="project" value="UniProtKB-SubCell"/>
</dbReference>
<dbReference type="GO" id="GO:0015031">
    <property type="term" value="P:protein transport"/>
    <property type="evidence" value="ECO:0007669"/>
    <property type="project" value="InterPro"/>
</dbReference>
<evidence type="ECO:0000259" key="10">
    <source>
        <dbReference type="Pfam" id="PF25994"/>
    </source>
</evidence>
<name>A0A249DXZ8_9ENTR</name>
<sequence>MNRKQTDTLMMMMMMIMSLIIIIAASIIKVNSVIHGQGMITNRDNTQFISLSKGGVIEKIYVSEGESVKRGALLAKVINLDLRKEYERLKAQKAFLVKDIEELTSLLNKNAVEDFSAWQDISLIKNQEVSANIELVKSQIHTKTLKLGSLESEITGMKMQLKGKKEQVALLGEEVDILHPLVKKGITSYTNYLNKKQAFIKLKSEMDETENNIILKKNDSHLVKNEIRALDNELRLSLSRQLSKDQQELNLMNTPLKIFEQQIEEENVRAPVNGVIYKINKSASTQGGVIQAADLLFEIKPSVNTMQAEIKVNPKYRDQLYVGEQALVDILSLVKAKGKFYQASIEKISPDSYEENTNGSVQRYYKVIINFNVKNEDMDWLKPGMAVDARVVTGKHSIMSYLISPLTKGISHVFSEPVHLTQYNKP</sequence>
<evidence type="ECO:0000256" key="6">
    <source>
        <dbReference type="ARBA" id="ARBA00022692"/>
    </source>
</evidence>
<comment type="subcellular location">
    <subcellularLocation>
        <location evidence="1 9">Cell inner membrane</location>
        <topology evidence="1 9">Single-pass membrane protein</topology>
    </subcellularLocation>
</comment>
<evidence type="ECO:0000256" key="4">
    <source>
        <dbReference type="ARBA" id="ARBA00022475"/>
    </source>
</evidence>
<dbReference type="InterPro" id="IPR058781">
    <property type="entry name" value="HH_AprE-like"/>
</dbReference>
<evidence type="ECO:0000256" key="9">
    <source>
        <dbReference type="RuleBase" id="RU365093"/>
    </source>
</evidence>
<dbReference type="Pfam" id="PF26002">
    <property type="entry name" value="Beta-barrel_AprE"/>
    <property type="match status" value="1"/>
</dbReference>
<gene>
    <name evidence="12" type="ORF">BA171_02140</name>
</gene>
<keyword evidence="6" id="KW-0812">Transmembrane</keyword>
<evidence type="ECO:0000256" key="1">
    <source>
        <dbReference type="ARBA" id="ARBA00004377"/>
    </source>
</evidence>
<dbReference type="OrthoDB" id="9775513at2"/>
<dbReference type="PANTHER" id="PTHR30386">
    <property type="entry name" value="MEMBRANE FUSION SUBUNIT OF EMRAB-TOLC MULTIDRUG EFFLUX PUMP"/>
    <property type="match status" value="1"/>
</dbReference>
<reference evidence="12 13" key="2">
    <citation type="submission" date="2017-09" db="EMBL/GenBank/DDBJ databases">
        <title>The genome of whitefly Bemisia tabaci, a global crop pest, provides novel insights into virus transmission, host adaptation and insecticide resistance.</title>
        <authorList>
            <person name="Kaur N."/>
            <person name="Kliot A."/>
            <person name="Pinheiro P.V."/>
            <person name="Luan J."/>
            <person name="Zheng Y."/>
            <person name="Liu W."/>
            <person name="Sun H."/>
            <person name="Yang X."/>
            <person name="Xu Y."/>
            <person name="Luo Y."/>
            <person name="Kruse A."/>
            <person name="Fisher T.W."/>
            <person name="Nelson D.R."/>
            <person name="Elimelech M."/>
            <person name="MacCoss M."/>
            <person name="Johnson R."/>
            <person name="Cohen E."/>
            <person name="Hunter W.B."/>
            <person name="Brown J.K."/>
            <person name="Jander G."/>
            <person name="Cilia M."/>
            <person name="Douglas A.E."/>
            <person name="Ghanim M."/>
            <person name="Simmons A.M."/>
            <person name="Wintermantel W.M."/>
            <person name="Ling K.-S."/>
            <person name="Fei Z."/>
        </authorList>
    </citation>
    <scope>NUCLEOTIDE SEQUENCE [LARGE SCALE GENOMIC DNA]</scope>
    <source>
        <strain evidence="12 13">MEAM1</strain>
    </source>
</reference>
<dbReference type="InterPro" id="IPR010129">
    <property type="entry name" value="T1SS_HlyD"/>
</dbReference>
<organism evidence="12 13">
    <name type="scientific">Candidatus Hamiltonella defensa</name>
    <name type="common">Bemisia tabaci</name>
    <dbReference type="NCBI Taxonomy" id="672795"/>
    <lineage>
        <taxon>Bacteria</taxon>
        <taxon>Pseudomonadati</taxon>
        <taxon>Pseudomonadota</taxon>
        <taxon>Gammaproteobacteria</taxon>
        <taxon>Enterobacterales</taxon>
        <taxon>Enterobacteriaceae</taxon>
        <taxon>aphid secondary symbionts</taxon>
        <taxon>Candidatus Williamhamiltonella</taxon>
    </lineage>
</organism>
<keyword evidence="5 9" id="KW-0997">Cell inner membrane</keyword>
<evidence type="ECO:0000256" key="2">
    <source>
        <dbReference type="ARBA" id="ARBA00009477"/>
    </source>
</evidence>
<keyword evidence="8" id="KW-0472">Membrane</keyword>
<keyword evidence="3 9" id="KW-0813">Transport</keyword>
<accession>A0A249DXZ8</accession>
<dbReference type="PRINTS" id="PR01490">
    <property type="entry name" value="RTXTOXIND"/>
</dbReference>
<dbReference type="InterPro" id="IPR050739">
    <property type="entry name" value="MFP"/>
</dbReference>